<protein>
    <submittedName>
        <fullName evidence="3">Insulin gene enhancer protein ISL-3</fullName>
    </submittedName>
</protein>
<dbReference type="GO" id="GO:0000981">
    <property type="term" value="F:DNA-binding transcription factor activity, RNA polymerase II-specific"/>
    <property type="evidence" value="ECO:0007669"/>
    <property type="project" value="InterPro"/>
</dbReference>
<evidence type="ECO:0000313" key="4">
    <source>
        <dbReference type="Proteomes" id="UP000314294"/>
    </source>
</evidence>
<keyword evidence="2" id="KW-0812">Transmembrane</keyword>
<dbReference type="PANTHER" id="PTHR24204">
    <property type="entry name" value="INSULIN GENE ENHANCER PROTEIN"/>
    <property type="match status" value="1"/>
</dbReference>
<feature type="transmembrane region" description="Helical" evidence="2">
    <location>
        <begin position="69"/>
        <end position="90"/>
    </location>
</feature>
<sequence>MKQLQQQHHSDKSVSIFNLQGLTGTPLVAGSPIRHESSVQGNPVEVQTYQPPWKALSEFALQSDLDQPAFQQLVCVCVCVFVYVCVCVCVQEILTYRC</sequence>
<name>A0A4Z2E0B8_9TELE</name>
<evidence type="ECO:0000256" key="2">
    <source>
        <dbReference type="SAM" id="Phobius"/>
    </source>
</evidence>
<gene>
    <name evidence="3" type="primary">isl3_1</name>
    <name evidence="3" type="ORF">EYF80_067673</name>
</gene>
<proteinExistence type="predicted"/>
<dbReference type="GO" id="GO:0048665">
    <property type="term" value="P:neuron fate specification"/>
    <property type="evidence" value="ECO:0007669"/>
    <property type="project" value="InterPro"/>
</dbReference>
<evidence type="ECO:0000313" key="3">
    <source>
        <dbReference type="EMBL" id="TNN22213.1"/>
    </source>
</evidence>
<dbReference type="GO" id="GO:0007409">
    <property type="term" value="P:axonogenesis"/>
    <property type="evidence" value="ECO:0007669"/>
    <property type="project" value="TreeGrafter"/>
</dbReference>
<dbReference type="GO" id="GO:0000987">
    <property type="term" value="F:cis-regulatory region sequence-specific DNA binding"/>
    <property type="evidence" value="ECO:0007669"/>
    <property type="project" value="TreeGrafter"/>
</dbReference>
<dbReference type="PANTHER" id="PTHR24204:SF2">
    <property type="entry name" value="INSULIN GENE ENHANCER PROTEIN ISL-2"/>
    <property type="match status" value="1"/>
</dbReference>
<keyword evidence="2" id="KW-0472">Membrane</keyword>
<organism evidence="3 4">
    <name type="scientific">Liparis tanakae</name>
    <name type="common">Tanaka's snailfish</name>
    <dbReference type="NCBI Taxonomy" id="230148"/>
    <lineage>
        <taxon>Eukaryota</taxon>
        <taxon>Metazoa</taxon>
        <taxon>Chordata</taxon>
        <taxon>Craniata</taxon>
        <taxon>Vertebrata</taxon>
        <taxon>Euteleostomi</taxon>
        <taxon>Actinopterygii</taxon>
        <taxon>Neopterygii</taxon>
        <taxon>Teleostei</taxon>
        <taxon>Neoteleostei</taxon>
        <taxon>Acanthomorphata</taxon>
        <taxon>Eupercaria</taxon>
        <taxon>Perciformes</taxon>
        <taxon>Cottioidei</taxon>
        <taxon>Cottales</taxon>
        <taxon>Liparidae</taxon>
        <taxon>Liparis</taxon>
    </lineage>
</organism>
<dbReference type="InterPro" id="IPR047169">
    <property type="entry name" value="ISL1/2-like"/>
</dbReference>
<keyword evidence="2" id="KW-1133">Transmembrane helix</keyword>
<dbReference type="Proteomes" id="UP000314294">
    <property type="component" value="Unassembled WGS sequence"/>
</dbReference>
<comment type="caution">
    <text evidence="3">The sequence shown here is derived from an EMBL/GenBank/DDBJ whole genome shotgun (WGS) entry which is preliminary data.</text>
</comment>
<accession>A0A4Z2E0B8</accession>
<dbReference type="GO" id="GO:0045944">
    <property type="term" value="P:positive regulation of transcription by RNA polymerase II"/>
    <property type="evidence" value="ECO:0007669"/>
    <property type="project" value="InterPro"/>
</dbReference>
<keyword evidence="4" id="KW-1185">Reference proteome</keyword>
<reference evidence="3 4" key="1">
    <citation type="submission" date="2019-03" db="EMBL/GenBank/DDBJ databases">
        <title>First draft genome of Liparis tanakae, snailfish: a comprehensive survey of snailfish specific genes.</title>
        <authorList>
            <person name="Kim W."/>
            <person name="Song I."/>
            <person name="Jeong J.-H."/>
            <person name="Kim D."/>
            <person name="Kim S."/>
            <person name="Ryu S."/>
            <person name="Song J.Y."/>
            <person name="Lee S.K."/>
        </authorList>
    </citation>
    <scope>NUCLEOTIDE SEQUENCE [LARGE SCALE GENOMIC DNA]</scope>
    <source>
        <tissue evidence="3">Muscle</tissue>
    </source>
</reference>
<dbReference type="EMBL" id="SRLO01023699">
    <property type="protein sequence ID" value="TNN22213.1"/>
    <property type="molecule type" value="Genomic_DNA"/>
</dbReference>
<comment type="subcellular location">
    <subcellularLocation>
        <location evidence="1">Nucleus</location>
    </subcellularLocation>
</comment>
<evidence type="ECO:0000256" key="1">
    <source>
        <dbReference type="ARBA" id="ARBA00004123"/>
    </source>
</evidence>
<dbReference type="GO" id="GO:0005634">
    <property type="term" value="C:nucleus"/>
    <property type="evidence" value="ECO:0007669"/>
    <property type="project" value="UniProtKB-SubCell"/>
</dbReference>
<dbReference type="AlphaFoldDB" id="A0A4Z2E0B8"/>
<dbReference type="OrthoDB" id="125004at2759"/>